<dbReference type="Proteomes" id="UP000620366">
    <property type="component" value="Unassembled WGS sequence"/>
</dbReference>
<dbReference type="AlphaFoldDB" id="A0A926HTA5"/>
<organism evidence="13 14">
    <name type="scientific">Feifania hominis</name>
    <dbReference type="NCBI Taxonomy" id="2763660"/>
    <lineage>
        <taxon>Bacteria</taxon>
        <taxon>Bacillati</taxon>
        <taxon>Bacillota</taxon>
        <taxon>Clostridia</taxon>
        <taxon>Eubacteriales</taxon>
        <taxon>Feifaniaceae</taxon>
        <taxon>Feifania</taxon>
    </lineage>
</organism>
<dbReference type="SMART" id="SM01097">
    <property type="entry name" value="CPSase_sm_chain"/>
    <property type="match status" value="1"/>
</dbReference>
<dbReference type="Pfam" id="PF00988">
    <property type="entry name" value="CPSase_sm_chain"/>
    <property type="match status" value="1"/>
</dbReference>
<dbReference type="InterPro" id="IPR017926">
    <property type="entry name" value="GATASE"/>
</dbReference>
<feature type="binding site" evidence="11">
    <location>
        <position position="251"/>
    </location>
    <ligand>
        <name>L-glutamine</name>
        <dbReference type="ChEBI" id="CHEBI:58359"/>
    </ligand>
</feature>
<dbReference type="InterPro" id="IPR036480">
    <property type="entry name" value="CarbP_synth_ssu_N_sf"/>
</dbReference>
<comment type="pathway">
    <text evidence="2 11">Amino-acid biosynthesis; L-arginine biosynthesis; carbamoyl phosphate from bicarbonate: step 1/1.</text>
</comment>
<comment type="catalytic activity">
    <reaction evidence="10 11">
        <text>L-glutamine + H2O = L-glutamate + NH4(+)</text>
        <dbReference type="Rhea" id="RHEA:15889"/>
        <dbReference type="ChEBI" id="CHEBI:15377"/>
        <dbReference type="ChEBI" id="CHEBI:28938"/>
        <dbReference type="ChEBI" id="CHEBI:29985"/>
        <dbReference type="ChEBI" id="CHEBI:58359"/>
    </reaction>
</comment>
<comment type="function">
    <text evidence="11">Small subunit of the glutamine-dependent carbamoyl phosphate synthetase (CPSase). CPSase catalyzes the formation of carbamoyl phosphate from the ammonia moiety of glutamine, carbonate, and phosphate donated by ATP, constituting the first step of 2 biosynthetic pathways, one leading to arginine and/or urea and the other to pyrimidine nucleotides. The small subunit (glutamine amidotransferase) binds and cleaves glutamine to supply the large subunit with the substrate ammonia.</text>
</comment>
<keyword evidence="8 11" id="KW-0665">Pyrimidine biosynthesis</keyword>
<dbReference type="GO" id="GO:0006541">
    <property type="term" value="P:glutamine metabolic process"/>
    <property type="evidence" value="ECO:0007669"/>
    <property type="project" value="InterPro"/>
</dbReference>
<feature type="binding site" evidence="11">
    <location>
        <position position="45"/>
    </location>
    <ligand>
        <name>L-glutamine</name>
        <dbReference type="ChEBI" id="CHEBI:58359"/>
    </ligand>
</feature>
<evidence type="ECO:0000256" key="3">
    <source>
        <dbReference type="ARBA" id="ARBA00007800"/>
    </source>
</evidence>
<dbReference type="PANTHER" id="PTHR43418">
    <property type="entry name" value="MULTIFUNCTIONAL TRYPTOPHAN BIOSYNTHESIS PROTEIN-RELATED"/>
    <property type="match status" value="1"/>
</dbReference>
<feature type="binding site" evidence="11">
    <location>
        <position position="224"/>
    </location>
    <ligand>
        <name>L-glutamine</name>
        <dbReference type="ChEBI" id="CHEBI:58359"/>
    </ligand>
</feature>
<dbReference type="GO" id="GO:0004088">
    <property type="term" value="F:carbamoyl-phosphate synthase (glutamine-hydrolyzing) activity"/>
    <property type="evidence" value="ECO:0007669"/>
    <property type="project" value="UniProtKB-UniRule"/>
</dbReference>
<comment type="caution">
    <text evidence="13">The sequence shown here is derived from an EMBL/GenBank/DDBJ whole genome shotgun (WGS) entry which is preliminary data.</text>
</comment>
<dbReference type="Gene3D" id="3.40.50.880">
    <property type="match status" value="1"/>
</dbReference>
<keyword evidence="4 11" id="KW-0436">Ligase</keyword>
<dbReference type="InterPro" id="IPR035686">
    <property type="entry name" value="CPSase_GATase1"/>
</dbReference>
<dbReference type="SUPFAM" id="SSF52021">
    <property type="entry name" value="Carbamoyl phosphate synthetase, small subunit N-terminal domain"/>
    <property type="match status" value="1"/>
</dbReference>
<keyword evidence="6 11" id="KW-0067">ATP-binding</keyword>
<dbReference type="PRINTS" id="PR00097">
    <property type="entry name" value="ANTSNTHASEII"/>
</dbReference>
<evidence type="ECO:0000256" key="6">
    <source>
        <dbReference type="ARBA" id="ARBA00022840"/>
    </source>
</evidence>
<dbReference type="PRINTS" id="PR00099">
    <property type="entry name" value="CPSGATASE"/>
</dbReference>
<gene>
    <name evidence="11 13" type="primary">carA</name>
    <name evidence="13" type="ORF">H8695_00175</name>
</gene>
<dbReference type="CDD" id="cd01744">
    <property type="entry name" value="GATase1_CPSase"/>
    <property type="match status" value="1"/>
</dbReference>
<feature type="active site" evidence="11">
    <location>
        <position position="335"/>
    </location>
</feature>
<keyword evidence="7 11" id="KW-0315">Glutamine amidotransferase</keyword>
<comment type="catalytic activity">
    <reaction evidence="9 11">
        <text>hydrogencarbonate + L-glutamine + 2 ATP + H2O = carbamoyl phosphate + L-glutamate + 2 ADP + phosphate + 2 H(+)</text>
        <dbReference type="Rhea" id="RHEA:18633"/>
        <dbReference type="ChEBI" id="CHEBI:15377"/>
        <dbReference type="ChEBI" id="CHEBI:15378"/>
        <dbReference type="ChEBI" id="CHEBI:17544"/>
        <dbReference type="ChEBI" id="CHEBI:29985"/>
        <dbReference type="ChEBI" id="CHEBI:30616"/>
        <dbReference type="ChEBI" id="CHEBI:43474"/>
        <dbReference type="ChEBI" id="CHEBI:58228"/>
        <dbReference type="ChEBI" id="CHEBI:58359"/>
        <dbReference type="ChEBI" id="CHEBI:456216"/>
        <dbReference type="EC" id="6.3.5.5"/>
    </reaction>
</comment>
<comment type="similarity">
    <text evidence="3 11">Belongs to the CarA family.</text>
</comment>
<dbReference type="SUPFAM" id="SSF52317">
    <property type="entry name" value="Class I glutamine amidotransferase-like"/>
    <property type="match status" value="1"/>
</dbReference>
<reference evidence="13" key="1">
    <citation type="submission" date="2020-08" db="EMBL/GenBank/DDBJ databases">
        <title>Genome public.</title>
        <authorList>
            <person name="Liu C."/>
            <person name="Sun Q."/>
        </authorList>
    </citation>
    <scope>NUCLEOTIDE SEQUENCE</scope>
    <source>
        <strain evidence="13">BX7</strain>
    </source>
</reference>
<dbReference type="NCBIfam" id="NF009475">
    <property type="entry name" value="PRK12838.1"/>
    <property type="match status" value="1"/>
</dbReference>
<evidence type="ECO:0000256" key="4">
    <source>
        <dbReference type="ARBA" id="ARBA00022598"/>
    </source>
</evidence>
<name>A0A926HTA5_9FIRM</name>
<dbReference type="EC" id="6.3.5.5" evidence="11"/>
<feature type="binding site" evidence="11">
    <location>
        <position position="254"/>
    </location>
    <ligand>
        <name>L-glutamine</name>
        <dbReference type="ChEBI" id="CHEBI:58359"/>
    </ligand>
</feature>
<comment type="subunit">
    <text evidence="11">Composed of two chains; the small (or glutamine) chain promotes the hydrolysis of glutamine to ammonia, which is used by the large (or ammonia) chain to synthesize carbamoyl phosphate. Tetramer of heterodimers (alpha,beta)4.</text>
</comment>
<evidence type="ECO:0000256" key="8">
    <source>
        <dbReference type="ARBA" id="ARBA00022975"/>
    </source>
</evidence>
<dbReference type="RefSeq" id="WP_249298736.1">
    <property type="nucleotide sequence ID" value="NZ_JACRSP010000001.1"/>
</dbReference>
<evidence type="ECO:0000256" key="9">
    <source>
        <dbReference type="ARBA" id="ARBA00048816"/>
    </source>
</evidence>
<dbReference type="NCBIfam" id="TIGR01368">
    <property type="entry name" value="CPSaseIIsmall"/>
    <property type="match status" value="1"/>
</dbReference>
<dbReference type="GO" id="GO:0044205">
    <property type="term" value="P:'de novo' UMP biosynthetic process"/>
    <property type="evidence" value="ECO:0007669"/>
    <property type="project" value="UniProtKB-UniRule"/>
</dbReference>
<feature type="binding site" evidence="11">
    <location>
        <position position="222"/>
    </location>
    <ligand>
        <name>L-glutamine</name>
        <dbReference type="ChEBI" id="CHEBI:58359"/>
    </ligand>
</feature>
<keyword evidence="14" id="KW-1185">Reference proteome</keyword>
<comment type="pathway">
    <text evidence="1 11">Pyrimidine metabolism; UMP biosynthesis via de novo pathway; (S)-dihydroorotate from bicarbonate: step 1/3.</text>
</comment>
<feature type="active site" description="Nucleophile" evidence="11">
    <location>
        <position position="250"/>
    </location>
</feature>
<dbReference type="FunFam" id="3.50.30.20:FF:000001">
    <property type="entry name" value="Carbamoyl-phosphate synthase small chain"/>
    <property type="match status" value="1"/>
</dbReference>
<proteinExistence type="inferred from homology"/>
<dbReference type="Pfam" id="PF00117">
    <property type="entry name" value="GATase"/>
    <property type="match status" value="1"/>
</dbReference>
<dbReference type="HAMAP" id="MF_01209">
    <property type="entry name" value="CPSase_S_chain"/>
    <property type="match status" value="1"/>
</dbReference>
<dbReference type="PROSITE" id="PS51273">
    <property type="entry name" value="GATASE_TYPE_1"/>
    <property type="match status" value="1"/>
</dbReference>
<accession>A0A926HTA5</accession>
<dbReference type="EMBL" id="JACRSP010000001">
    <property type="protein sequence ID" value="MBC8535113.1"/>
    <property type="molecule type" value="Genomic_DNA"/>
</dbReference>
<dbReference type="Gene3D" id="3.50.30.20">
    <property type="entry name" value="Carbamoyl-phosphate synthase small subunit, N-terminal domain"/>
    <property type="match status" value="1"/>
</dbReference>
<feature type="region of interest" description="CPSase" evidence="11">
    <location>
        <begin position="1"/>
        <end position="173"/>
    </location>
</feature>
<dbReference type="GO" id="GO:0006526">
    <property type="term" value="P:L-arginine biosynthetic process"/>
    <property type="evidence" value="ECO:0007669"/>
    <property type="project" value="UniProtKB-UniRule"/>
</dbReference>
<feature type="binding site" evidence="11">
    <location>
        <position position="295"/>
    </location>
    <ligand>
        <name>L-glutamine</name>
        <dbReference type="ChEBI" id="CHEBI:58359"/>
    </ligand>
</feature>
<evidence type="ECO:0000256" key="11">
    <source>
        <dbReference type="HAMAP-Rule" id="MF_01209"/>
    </source>
</evidence>
<evidence type="ECO:0000256" key="5">
    <source>
        <dbReference type="ARBA" id="ARBA00022741"/>
    </source>
</evidence>
<feature type="binding site" evidence="11">
    <location>
        <position position="292"/>
    </location>
    <ligand>
        <name>L-glutamine</name>
        <dbReference type="ChEBI" id="CHEBI:58359"/>
    </ligand>
</feature>
<keyword evidence="11" id="KW-0028">Amino-acid biosynthesis</keyword>
<feature type="domain" description="Carbamoyl-phosphate synthase small subunit N-terminal" evidence="12">
    <location>
        <begin position="1"/>
        <end position="131"/>
    </location>
</feature>
<feature type="binding site" evidence="11">
    <location>
        <position position="294"/>
    </location>
    <ligand>
        <name>L-glutamine</name>
        <dbReference type="ChEBI" id="CHEBI:58359"/>
    </ligand>
</feature>
<dbReference type="InterPro" id="IPR002474">
    <property type="entry name" value="CarbamoylP_synth_ssu_N"/>
</dbReference>
<evidence type="ECO:0000256" key="1">
    <source>
        <dbReference type="ARBA" id="ARBA00004812"/>
    </source>
</evidence>
<keyword evidence="11" id="KW-0055">Arginine biosynthesis</keyword>
<dbReference type="InterPro" id="IPR050472">
    <property type="entry name" value="Anth_synth/Amidotransfase"/>
</dbReference>
<sequence length="361" mass="39390">MKATLILEDGTVYVGESFGAEGEAVGEVCFDTGMTGYQEVLTDPSFFGQLVCMTYPIQGNYGVNSEDNESDRPWPKGFIVRECCSFPSNFRCEGTLADYLKKNGIIGIERVDTRALTRKLRESGVMNGVITTAENPDVEACVRRAKEFAIRDAVRNVTCAERREYPAEGEAKFKVALYDFGNKRNITRCLNALGCDVSVLPAATPAQEVLDGGFDGVMLSNGPGNPAENTEIIEELKILLDSGLPVFGICLGHQLMALAAGARSEKLKYGHRGGNHPVKDLALGKTYITSQNHGYAIVGESLPPQVGEVSHINMNDGTVEGVRYKNRPVFTVQFHPEASPGPRDTRYLFDEFLDLMKGGAR</sequence>
<evidence type="ECO:0000259" key="12">
    <source>
        <dbReference type="SMART" id="SM01097"/>
    </source>
</evidence>
<evidence type="ECO:0000313" key="14">
    <source>
        <dbReference type="Proteomes" id="UP000620366"/>
    </source>
</evidence>
<evidence type="ECO:0000313" key="13">
    <source>
        <dbReference type="EMBL" id="MBC8535113.1"/>
    </source>
</evidence>
<protein>
    <recommendedName>
        <fullName evidence="11">Carbamoyl phosphate synthase small chain</fullName>
        <ecNumber evidence="11">6.3.5.5</ecNumber>
    </recommendedName>
    <alternativeName>
        <fullName evidence="11">Carbamoyl phosphate synthetase glutamine chain</fullName>
    </alternativeName>
</protein>
<dbReference type="GO" id="GO:0005524">
    <property type="term" value="F:ATP binding"/>
    <property type="evidence" value="ECO:0007669"/>
    <property type="project" value="UniProtKB-UniRule"/>
</dbReference>
<feature type="active site" evidence="11">
    <location>
        <position position="337"/>
    </location>
</feature>
<evidence type="ECO:0000256" key="7">
    <source>
        <dbReference type="ARBA" id="ARBA00022962"/>
    </source>
</evidence>
<dbReference type="PRINTS" id="PR00096">
    <property type="entry name" value="GATASE"/>
</dbReference>
<keyword evidence="5 11" id="KW-0547">Nucleotide-binding</keyword>
<dbReference type="InterPro" id="IPR006274">
    <property type="entry name" value="CarbamoylP_synth_ssu"/>
</dbReference>
<evidence type="ECO:0000256" key="10">
    <source>
        <dbReference type="ARBA" id="ARBA00049285"/>
    </source>
</evidence>
<dbReference type="PANTHER" id="PTHR43418:SF7">
    <property type="entry name" value="CARBAMOYL-PHOSPHATE SYNTHASE SMALL CHAIN"/>
    <property type="match status" value="1"/>
</dbReference>
<dbReference type="GO" id="GO:0006207">
    <property type="term" value="P:'de novo' pyrimidine nucleobase biosynthetic process"/>
    <property type="evidence" value="ECO:0007669"/>
    <property type="project" value="InterPro"/>
</dbReference>
<evidence type="ECO:0000256" key="2">
    <source>
        <dbReference type="ARBA" id="ARBA00005077"/>
    </source>
</evidence>
<dbReference type="InterPro" id="IPR029062">
    <property type="entry name" value="Class_I_gatase-like"/>
</dbReference>